<feature type="transmembrane region" description="Helical" evidence="1">
    <location>
        <begin position="12"/>
        <end position="32"/>
    </location>
</feature>
<accession>R7G8Z4</accession>
<comment type="caution">
    <text evidence="2">The sequence shown here is derived from an EMBL/GenBank/DDBJ whole genome shotgun (WGS) entry which is preliminary data.</text>
</comment>
<protein>
    <submittedName>
        <fullName evidence="2">Uncharacterized protein</fullName>
    </submittedName>
</protein>
<sequence>MEKVMYRKHQNVIIHIMIFSYAFVYRVCDSLFTHHITTNI</sequence>
<dbReference type="AlphaFoldDB" id="R7G8Z4"/>
<proteinExistence type="predicted"/>
<keyword evidence="1" id="KW-1133">Transmembrane helix</keyword>
<dbReference type="EMBL" id="CBIN010000310">
    <property type="protein sequence ID" value="CDE23849.1"/>
    <property type="molecule type" value="Genomic_DNA"/>
</dbReference>
<evidence type="ECO:0000313" key="2">
    <source>
        <dbReference type="EMBL" id="CDE23849.1"/>
    </source>
</evidence>
<evidence type="ECO:0000256" key="1">
    <source>
        <dbReference type="SAM" id="Phobius"/>
    </source>
</evidence>
<evidence type="ECO:0000313" key="3">
    <source>
        <dbReference type="Proteomes" id="UP000018093"/>
    </source>
</evidence>
<reference evidence="2" key="1">
    <citation type="submission" date="2012-11" db="EMBL/GenBank/DDBJ databases">
        <title>Dependencies among metagenomic species, viruses, plasmids and units of genetic variation.</title>
        <authorList>
            <person name="Nielsen H.B."/>
            <person name="Almeida M."/>
            <person name="Juncker A.S."/>
            <person name="Rasmussen S."/>
            <person name="Li J."/>
            <person name="Sunagawa S."/>
            <person name="Plichta D."/>
            <person name="Gautier L."/>
            <person name="Le Chatelier E."/>
            <person name="Peletier E."/>
            <person name="Bonde I."/>
            <person name="Nielsen T."/>
            <person name="Manichanh C."/>
            <person name="Arumugam M."/>
            <person name="Batto J."/>
            <person name="Santos M.B.Q.D."/>
            <person name="Blom N."/>
            <person name="Borruel N."/>
            <person name="Burgdorf K.S."/>
            <person name="Boumezbeur F."/>
            <person name="Casellas F."/>
            <person name="Dore J."/>
            <person name="Guarner F."/>
            <person name="Hansen T."/>
            <person name="Hildebrand F."/>
            <person name="Kaas R.S."/>
            <person name="Kennedy S."/>
            <person name="Kristiansen K."/>
            <person name="Kultima J.R."/>
            <person name="Leonard P."/>
            <person name="Levenez F."/>
            <person name="Lund O."/>
            <person name="Moumen B."/>
            <person name="Le Paslier D."/>
            <person name="Pons N."/>
            <person name="Pedersen O."/>
            <person name="Prifti E."/>
            <person name="Qin J."/>
            <person name="Raes J."/>
            <person name="Tap J."/>
            <person name="Tims S."/>
            <person name="Ussery D.W."/>
            <person name="Yamada T."/>
            <person name="MetaHit consortium"/>
            <person name="Renault P."/>
            <person name="Sicheritz-Ponten T."/>
            <person name="Bork P."/>
            <person name="Wang J."/>
            <person name="Brunak S."/>
            <person name="Ehrlich S.D."/>
        </authorList>
    </citation>
    <scope>NUCLEOTIDE SEQUENCE [LARGE SCALE GENOMIC DNA]</scope>
</reference>
<organism evidence="2 3">
    <name type="scientific">Amedibacillus dolichus CAG:375</name>
    <dbReference type="NCBI Taxonomy" id="1263076"/>
    <lineage>
        <taxon>Bacteria</taxon>
        <taxon>Bacillati</taxon>
        <taxon>Bacillota</taxon>
        <taxon>Erysipelotrichia</taxon>
        <taxon>Erysipelotrichales</taxon>
        <taxon>Erysipelotrichaceae</taxon>
        <taxon>Amedibacillus</taxon>
    </lineage>
</organism>
<gene>
    <name evidence="2" type="ORF">BN631_00481</name>
</gene>
<dbReference type="RefSeq" id="WP_022419999.1">
    <property type="nucleotide sequence ID" value="NZ_FR898540.1"/>
</dbReference>
<name>R7G8Z4_9FIRM</name>
<dbReference type="GeneID" id="92794536"/>
<dbReference type="Proteomes" id="UP000018093">
    <property type="component" value="Unassembled WGS sequence"/>
</dbReference>
<keyword evidence="1" id="KW-0472">Membrane</keyword>
<keyword evidence="1" id="KW-0812">Transmembrane</keyword>